<dbReference type="GO" id="GO:0005886">
    <property type="term" value="C:plasma membrane"/>
    <property type="evidence" value="ECO:0007669"/>
    <property type="project" value="UniProtKB-SubCell"/>
</dbReference>
<dbReference type="Proteomes" id="UP000072741">
    <property type="component" value="Unassembled WGS sequence"/>
</dbReference>
<comment type="subcellular location">
    <subcellularLocation>
        <location evidence="1 8">Cell membrane</location>
        <topology evidence="1 8">Multi-pass membrane protein</topology>
    </subcellularLocation>
</comment>
<dbReference type="Pfam" id="PF01925">
    <property type="entry name" value="TauE"/>
    <property type="match status" value="1"/>
</dbReference>
<evidence type="ECO:0000256" key="8">
    <source>
        <dbReference type="RuleBase" id="RU363041"/>
    </source>
</evidence>
<evidence type="ECO:0000313" key="10">
    <source>
        <dbReference type="Proteomes" id="UP000072741"/>
    </source>
</evidence>
<protein>
    <recommendedName>
        <fullName evidence="8">Probable membrane transporter protein</fullName>
    </recommendedName>
</protein>
<evidence type="ECO:0000256" key="6">
    <source>
        <dbReference type="ARBA" id="ARBA00022989"/>
    </source>
</evidence>
<dbReference type="OrthoDB" id="7029178at2"/>
<keyword evidence="6 8" id="KW-1133">Transmembrane helix</keyword>
<feature type="transmembrane region" description="Helical" evidence="8">
    <location>
        <begin position="114"/>
        <end position="134"/>
    </location>
</feature>
<feature type="transmembrane region" description="Helical" evidence="8">
    <location>
        <begin position="89"/>
        <end position="108"/>
    </location>
</feature>
<dbReference type="InterPro" id="IPR052017">
    <property type="entry name" value="TSUP"/>
</dbReference>
<dbReference type="InterPro" id="IPR002781">
    <property type="entry name" value="TM_pro_TauE-like"/>
</dbReference>
<organism evidence="9 10">
    <name type="scientific">Pseudacidovorax intermedius</name>
    <dbReference type="NCBI Taxonomy" id="433924"/>
    <lineage>
        <taxon>Bacteria</taxon>
        <taxon>Pseudomonadati</taxon>
        <taxon>Pseudomonadota</taxon>
        <taxon>Betaproteobacteria</taxon>
        <taxon>Burkholderiales</taxon>
        <taxon>Comamonadaceae</taxon>
        <taxon>Pseudacidovorax</taxon>
    </lineage>
</organism>
<evidence type="ECO:0000313" key="9">
    <source>
        <dbReference type="EMBL" id="KTT18856.1"/>
    </source>
</evidence>
<feature type="transmembrane region" description="Helical" evidence="8">
    <location>
        <begin position="206"/>
        <end position="227"/>
    </location>
</feature>
<dbReference type="AlphaFoldDB" id="A0A147GR75"/>
<keyword evidence="10" id="KW-1185">Reference proteome</keyword>
<keyword evidence="3" id="KW-0813">Transport</keyword>
<dbReference type="PANTHER" id="PTHR30269:SF37">
    <property type="entry name" value="MEMBRANE TRANSPORTER PROTEIN"/>
    <property type="match status" value="1"/>
</dbReference>
<evidence type="ECO:0000256" key="7">
    <source>
        <dbReference type="ARBA" id="ARBA00023136"/>
    </source>
</evidence>
<feature type="transmembrane region" description="Helical" evidence="8">
    <location>
        <begin position="41"/>
        <end position="68"/>
    </location>
</feature>
<keyword evidence="5 8" id="KW-0812">Transmembrane</keyword>
<feature type="transmembrane region" description="Helical" evidence="8">
    <location>
        <begin position="146"/>
        <end position="168"/>
    </location>
</feature>
<name>A0A147GR75_9BURK</name>
<evidence type="ECO:0000256" key="1">
    <source>
        <dbReference type="ARBA" id="ARBA00004651"/>
    </source>
</evidence>
<proteinExistence type="inferred from homology"/>
<dbReference type="PANTHER" id="PTHR30269">
    <property type="entry name" value="TRANSMEMBRANE PROTEIN YFCA"/>
    <property type="match status" value="1"/>
</dbReference>
<evidence type="ECO:0000256" key="3">
    <source>
        <dbReference type="ARBA" id="ARBA00022448"/>
    </source>
</evidence>
<evidence type="ECO:0000256" key="2">
    <source>
        <dbReference type="ARBA" id="ARBA00009142"/>
    </source>
</evidence>
<reference evidence="9 10" key="1">
    <citation type="journal article" date="2016" name="Front. Microbiol.">
        <title>Genomic Resource of Rice Seed Associated Bacteria.</title>
        <authorList>
            <person name="Midha S."/>
            <person name="Bansal K."/>
            <person name="Sharma S."/>
            <person name="Kumar N."/>
            <person name="Patil P.P."/>
            <person name="Chaudhry V."/>
            <person name="Patil P.B."/>
        </authorList>
    </citation>
    <scope>NUCLEOTIDE SEQUENCE [LARGE SCALE GENOMIC DNA]</scope>
    <source>
        <strain evidence="9 10">NS331</strain>
    </source>
</reference>
<sequence length="263" mass="27304">MPPSFASLAALLGSPTSLALYLLCVAIATFAQTLSGFAFGLVFLSLVASFDLASVADAANVATVLTLANAWAYFRAHRQPVPWPLMKPAILTSCVGVGLGLVLLHWLSAGATTALKLLLGVVIVLCALVLLRRGAVRATLAPPRQFAMAGLVSGLMGGLFGTSGPPIVYHLYRQPLALDVVRRGLLLMFAANALTRIALNVPTGGFSLRAVLLAAIALPLVQVLTRLALRLQPHVPANVLRWGVAALLVATGGSLALGALHAR</sequence>
<keyword evidence="7 8" id="KW-0472">Membrane</keyword>
<dbReference type="RefSeq" id="WP_058642859.1">
    <property type="nucleotide sequence ID" value="NZ_LDSL01000097.1"/>
</dbReference>
<keyword evidence="4 8" id="KW-1003">Cell membrane</keyword>
<gene>
    <name evidence="9" type="ORF">NS331_15460</name>
</gene>
<comment type="caution">
    <text evidence="9">The sequence shown here is derived from an EMBL/GenBank/DDBJ whole genome shotgun (WGS) entry which is preliminary data.</text>
</comment>
<dbReference type="EMBL" id="LDSL01000097">
    <property type="protein sequence ID" value="KTT18856.1"/>
    <property type="molecule type" value="Genomic_DNA"/>
</dbReference>
<dbReference type="PATRIC" id="fig|433924.3.peg.5270"/>
<evidence type="ECO:0000256" key="4">
    <source>
        <dbReference type="ARBA" id="ARBA00022475"/>
    </source>
</evidence>
<evidence type="ECO:0000256" key="5">
    <source>
        <dbReference type="ARBA" id="ARBA00022692"/>
    </source>
</evidence>
<comment type="similarity">
    <text evidence="2 8">Belongs to the 4-toluene sulfonate uptake permease (TSUP) (TC 2.A.102) family.</text>
</comment>
<feature type="transmembrane region" description="Helical" evidence="8">
    <location>
        <begin position="239"/>
        <end position="260"/>
    </location>
</feature>
<accession>A0A147GR75</accession>